<gene>
    <name evidence="3" type="primary">g5005</name>
    <name evidence="3" type="ORF">VP750_LOCUS4270</name>
</gene>
<sequence>MWQASSGSVTASARERKAKRTAEALKSAKERVQSASTLLFQLQANNVRRPELYVQLEATAADLQTALQRLATVEGERKDAIEQLQASRRRSGSQVSPRQAQTPWPGATASSSALLQDQLERASKATEAAVFRAADAEARIGALSAELQAARHAEQELKLDLQGVKAATEKAAASGHKHQAAVAQLTGDNLVLVLRAKAAEDEVTALKKEREELRAAIDEQRGPWFDEVRAGVRQKVAAALEQAEALEARIDSKQAEHDRALTAINEEKCGLQRKLAEAQIASHNLGLDLQAAQQKAARQEPNL</sequence>
<organism evidence="3 4">
    <name type="scientific">Coccomyxa viridis</name>
    <dbReference type="NCBI Taxonomy" id="1274662"/>
    <lineage>
        <taxon>Eukaryota</taxon>
        <taxon>Viridiplantae</taxon>
        <taxon>Chlorophyta</taxon>
        <taxon>core chlorophytes</taxon>
        <taxon>Trebouxiophyceae</taxon>
        <taxon>Trebouxiophyceae incertae sedis</taxon>
        <taxon>Coccomyxaceae</taxon>
        <taxon>Coccomyxa</taxon>
    </lineage>
</organism>
<proteinExistence type="predicted"/>
<comment type="caution">
    <text evidence="3">The sequence shown here is derived from an EMBL/GenBank/DDBJ whole genome shotgun (WGS) entry which is preliminary data.</text>
</comment>
<feature type="region of interest" description="Disordered" evidence="2">
    <location>
        <begin position="1"/>
        <end position="27"/>
    </location>
</feature>
<evidence type="ECO:0000256" key="1">
    <source>
        <dbReference type="SAM" id="Coils"/>
    </source>
</evidence>
<reference evidence="3 4" key="1">
    <citation type="submission" date="2024-06" db="EMBL/GenBank/DDBJ databases">
        <authorList>
            <person name="Kraege A."/>
            <person name="Thomma B."/>
        </authorList>
    </citation>
    <scope>NUCLEOTIDE SEQUENCE [LARGE SCALE GENOMIC DNA]</scope>
</reference>
<protein>
    <submittedName>
        <fullName evidence="3">G5005 protein</fullName>
    </submittedName>
</protein>
<keyword evidence="1" id="KW-0175">Coiled coil</keyword>
<name>A0ABP1FT51_9CHLO</name>
<evidence type="ECO:0000313" key="4">
    <source>
        <dbReference type="Proteomes" id="UP001497392"/>
    </source>
</evidence>
<evidence type="ECO:0000313" key="3">
    <source>
        <dbReference type="EMBL" id="CAL5222611.1"/>
    </source>
</evidence>
<dbReference type="Proteomes" id="UP001497392">
    <property type="component" value="Unassembled WGS sequence"/>
</dbReference>
<feature type="coiled-coil region" evidence="1">
    <location>
        <begin position="196"/>
        <end position="263"/>
    </location>
</feature>
<keyword evidence="4" id="KW-1185">Reference proteome</keyword>
<evidence type="ECO:0000256" key="2">
    <source>
        <dbReference type="SAM" id="MobiDB-lite"/>
    </source>
</evidence>
<feature type="compositionally biased region" description="Polar residues" evidence="2">
    <location>
        <begin position="92"/>
        <end position="113"/>
    </location>
</feature>
<dbReference type="EMBL" id="CAXHTA020000007">
    <property type="protein sequence ID" value="CAL5222611.1"/>
    <property type="molecule type" value="Genomic_DNA"/>
</dbReference>
<feature type="region of interest" description="Disordered" evidence="2">
    <location>
        <begin position="85"/>
        <end position="113"/>
    </location>
</feature>
<accession>A0ABP1FT51</accession>